<dbReference type="SUPFAM" id="SSF48403">
    <property type="entry name" value="Ankyrin repeat"/>
    <property type="match status" value="1"/>
</dbReference>
<accession>A0A8S2GVV4</accession>
<feature type="region of interest" description="Disordered" evidence="2">
    <location>
        <begin position="351"/>
        <end position="382"/>
    </location>
</feature>
<gene>
    <name evidence="3" type="ORF">OVA965_LOCUS3645</name>
    <name evidence="4" type="ORF">TMI583_LOCUS3644</name>
</gene>
<dbReference type="Gene3D" id="1.25.40.20">
    <property type="entry name" value="Ankyrin repeat-containing domain"/>
    <property type="match status" value="1"/>
</dbReference>
<dbReference type="SUPFAM" id="SSF56399">
    <property type="entry name" value="ADP-ribosylation"/>
    <property type="match status" value="1"/>
</dbReference>
<feature type="repeat" description="ANK" evidence="1">
    <location>
        <begin position="39"/>
        <end position="71"/>
    </location>
</feature>
<comment type="caution">
    <text evidence="4">The sequence shown here is derived from an EMBL/GenBank/DDBJ whole genome shotgun (WGS) entry which is preliminary data.</text>
</comment>
<proteinExistence type="predicted"/>
<dbReference type="SMART" id="SM00248">
    <property type="entry name" value="ANK"/>
    <property type="match status" value="2"/>
</dbReference>
<dbReference type="Proteomes" id="UP000677228">
    <property type="component" value="Unassembled WGS sequence"/>
</dbReference>
<organism evidence="4 5">
    <name type="scientific">Didymodactylos carnosus</name>
    <dbReference type="NCBI Taxonomy" id="1234261"/>
    <lineage>
        <taxon>Eukaryota</taxon>
        <taxon>Metazoa</taxon>
        <taxon>Spiralia</taxon>
        <taxon>Gnathifera</taxon>
        <taxon>Rotifera</taxon>
        <taxon>Eurotatoria</taxon>
        <taxon>Bdelloidea</taxon>
        <taxon>Philodinida</taxon>
        <taxon>Philodinidae</taxon>
        <taxon>Didymodactylos</taxon>
    </lineage>
</organism>
<keyword evidence="1" id="KW-0040">ANK repeat</keyword>
<evidence type="ECO:0000256" key="2">
    <source>
        <dbReference type="SAM" id="MobiDB-lite"/>
    </source>
</evidence>
<evidence type="ECO:0000313" key="4">
    <source>
        <dbReference type="EMBL" id="CAF3563426.1"/>
    </source>
</evidence>
<dbReference type="AlphaFoldDB" id="A0A8S2GVV4"/>
<dbReference type="Gene3D" id="3.90.176.10">
    <property type="entry name" value="Toxin ADP-ribosyltransferase, Chain A, domain 1"/>
    <property type="match status" value="1"/>
</dbReference>
<name>A0A8S2GVV4_9BILA</name>
<evidence type="ECO:0000313" key="5">
    <source>
        <dbReference type="Proteomes" id="UP000682733"/>
    </source>
</evidence>
<reference evidence="4" key="1">
    <citation type="submission" date="2021-02" db="EMBL/GenBank/DDBJ databases">
        <authorList>
            <person name="Nowell W R."/>
        </authorList>
    </citation>
    <scope>NUCLEOTIDE SEQUENCE</scope>
</reference>
<dbReference type="EMBL" id="CAJNOK010000892">
    <property type="protein sequence ID" value="CAF0781694.1"/>
    <property type="molecule type" value="Genomic_DNA"/>
</dbReference>
<dbReference type="InterPro" id="IPR036770">
    <property type="entry name" value="Ankyrin_rpt-contain_sf"/>
</dbReference>
<dbReference type="PROSITE" id="PS50088">
    <property type="entry name" value="ANK_REPEAT"/>
    <property type="match status" value="1"/>
</dbReference>
<dbReference type="Proteomes" id="UP000682733">
    <property type="component" value="Unassembled WGS sequence"/>
</dbReference>
<evidence type="ECO:0000313" key="3">
    <source>
        <dbReference type="EMBL" id="CAF0781694.1"/>
    </source>
</evidence>
<protein>
    <submittedName>
        <fullName evidence="4">Uncharacterized protein</fullName>
    </submittedName>
</protein>
<dbReference type="InterPro" id="IPR002110">
    <property type="entry name" value="Ankyrin_rpt"/>
</dbReference>
<dbReference type="EMBL" id="CAJOBA010000892">
    <property type="protein sequence ID" value="CAF3563426.1"/>
    <property type="molecule type" value="Genomic_DNA"/>
</dbReference>
<feature type="compositionally biased region" description="Acidic residues" evidence="2">
    <location>
        <begin position="366"/>
        <end position="382"/>
    </location>
</feature>
<sequence length="382" mass="43874">MIKHENSIFYNACRSNNIDYIAKYAGSMTIDEINCIEPNGSTALHTACHFGHMKIVQILLENGASRSIRNRLTNLTAYEETDNEYIRSLFRLIVNIVPNNDEHNNNETEPSYDYAGTVQWVLTETKEQFLNMNHQYLLKQYFDVGFKQMVQFLIQFYLNIHALNHGLTNKLLIENLFRQSLEELRAVYLIICCIKVQNKSFLSTTKALTVAQLYAGEGNDKHLRRTSNLMNKLLQVSVICKYIIKGKSTKAIDIERMSAIEDEQEVLILPLSIFEIKKINKNKSMHGSASFVEIELEECDNNNDGNNDIYSNLSTIHSDPKRHYDRLIYSSKASTLYEQLNASITEEDFHLDNADGNNSSKNNLSEVEDSDSLSDEDFDTYL</sequence>
<evidence type="ECO:0000256" key="1">
    <source>
        <dbReference type="PROSITE-ProRule" id="PRU00023"/>
    </source>
</evidence>
<dbReference type="PROSITE" id="PS50297">
    <property type="entry name" value="ANK_REP_REGION"/>
    <property type="match status" value="1"/>
</dbReference>
<dbReference type="Pfam" id="PF00023">
    <property type="entry name" value="Ank"/>
    <property type="match status" value="1"/>
</dbReference>